<dbReference type="PANTHER" id="PTHR18640">
    <property type="entry name" value="SOLUTE CARRIER FAMILY 10 MEMBER 7"/>
    <property type="match status" value="1"/>
</dbReference>
<protein>
    <recommendedName>
        <fullName evidence="5">Sodium/bile acid cotransporter</fullName>
    </recommendedName>
</protein>
<organism evidence="3 4">
    <name type="scientific">Gryllus longicercus</name>
    <dbReference type="NCBI Taxonomy" id="2509291"/>
    <lineage>
        <taxon>Eukaryota</taxon>
        <taxon>Metazoa</taxon>
        <taxon>Ecdysozoa</taxon>
        <taxon>Arthropoda</taxon>
        <taxon>Hexapoda</taxon>
        <taxon>Insecta</taxon>
        <taxon>Pterygota</taxon>
        <taxon>Neoptera</taxon>
        <taxon>Polyneoptera</taxon>
        <taxon>Orthoptera</taxon>
        <taxon>Ensifera</taxon>
        <taxon>Gryllidea</taxon>
        <taxon>Grylloidea</taxon>
        <taxon>Gryllidae</taxon>
        <taxon>Gryllinae</taxon>
        <taxon>Gryllus</taxon>
    </lineage>
</organism>
<keyword evidence="2" id="KW-1133">Transmembrane helix</keyword>
<name>A0AAN9Z688_9ORTH</name>
<reference evidence="3 4" key="1">
    <citation type="submission" date="2024-03" db="EMBL/GenBank/DDBJ databases">
        <title>The genome assembly and annotation of the cricket Gryllus longicercus Weissman &amp; Gray.</title>
        <authorList>
            <person name="Szrajer S."/>
            <person name="Gray D."/>
            <person name="Ylla G."/>
        </authorList>
    </citation>
    <scope>NUCLEOTIDE SEQUENCE [LARGE SCALE GENOMIC DNA]</scope>
    <source>
        <strain evidence="3">DAG 2021-001</strain>
        <tissue evidence="3">Whole body minus gut</tissue>
    </source>
</reference>
<feature type="transmembrane region" description="Helical" evidence="2">
    <location>
        <begin position="232"/>
        <end position="254"/>
    </location>
</feature>
<gene>
    <name evidence="3" type="ORF">R5R35_008318</name>
</gene>
<feature type="transmembrane region" description="Helical" evidence="2">
    <location>
        <begin position="77"/>
        <end position="103"/>
    </location>
</feature>
<sequence>MKPAKRNPFLLWKSHLFLVAIFFVIILAEINPKLGEKGGILRPEITVEYGAVSTIFLISGMSMKLEDVFNAAKHYDLHIFVQMFSLFFVPIFVKFLTVCLYQFNVDEWILKGLIVVSCMPPSYSSVIMARAVGGNEPAAVFSSILGSVLGIFTTPFTLLFFLHATALVPPFSTIIDLILTVTLPLAVGIIFHKVTSLRIPNKCMERIGEFALLLLIYTTFCDMFIAHENVALQPMSVVLTIFLVVLIQIILLYLSFLSATNLITCFTPADIATILFTSTHKSLTLVMEDIIEMIDDEFDEFFDRLERSHRRHVFRDWPEYFEILDDHDFRSRFRLTKPAMSKVLFLIEQKIKTTGFNAAVSPMNLLLLTLR</sequence>
<keyword evidence="2" id="KW-0812">Transmembrane</keyword>
<feature type="transmembrane region" description="Helical" evidence="2">
    <location>
        <begin position="174"/>
        <end position="195"/>
    </location>
</feature>
<evidence type="ECO:0000256" key="1">
    <source>
        <dbReference type="ARBA" id="ARBA00006528"/>
    </source>
</evidence>
<dbReference type="AlphaFoldDB" id="A0AAN9Z688"/>
<comment type="caution">
    <text evidence="3">The sequence shown here is derived from an EMBL/GenBank/DDBJ whole genome shotgun (WGS) entry which is preliminary data.</text>
</comment>
<feature type="transmembrane region" description="Helical" evidence="2">
    <location>
        <begin position="207"/>
        <end position="226"/>
    </location>
</feature>
<evidence type="ECO:0008006" key="5">
    <source>
        <dbReference type="Google" id="ProtNLM"/>
    </source>
</evidence>
<dbReference type="Pfam" id="PF13593">
    <property type="entry name" value="SBF_like"/>
    <property type="match status" value="1"/>
</dbReference>
<evidence type="ECO:0000313" key="3">
    <source>
        <dbReference type="EMBL" id="KAK7869788.1"/>
    </source>
</evidence>
<evidence type="ECO:0000256" key="2">
    <source>
        <dbReference type="SAM" id="Phobius"/>
    </source>
</evidence>
<keyword evidence="4" id="KW-1185">Reference proteome</keyword>
<dbReference type="InterPro" id="IPR038770">
    <property type="entry name" value="Na+/solute_symporter_sf"/>
</dbReference>
<accession>A0AAN9Z688</accession>
<proteinExistence type="inferred from homology"/>
<dbReference type="PANTHER" id="PTHR18640:SF5">
    <property type="entry name" value="SODIUM_BILE ACID COTRANSPORTER 7"/>
    <property type="match status" value="1"/>
</dbReference>
<keyword evidence="2" id="KW-0472">Membrane</keyword>
<dbReference type="GO" id="GO:0005886">
    <property type="term" value="C:plasma membrane"/>
    <property type="evidence" value="ECO:0007669"/>
    <property type="project" value="TreeGrafter"/>
</dbReference>
<dbReference type="EMBL" id="JAZDUA010000069">
    <property type="protein sequence ID" value="KAK7869788.1"/>
    <property type="molecule type" value="Genomic_DNA"/>
</dbReference>
<feature type="transmembrane region" description="Helical" evidence="2">
    <location>
        <begin position="139"/>
        <end position="162"/>
    </location>
</feature>
<dbReference type="InterPro" id="IPR016833">
    <property type="entry name" value="Put_Na-Bile_cotransptr"/>
</dbReference>
<dbReference type="Proteomes" id="UP001378592">
    <property type="component" value="Unassembled WGS sequence"/>
</dbReference>
<evidence type="ECO:0000313" key="4">
    <source>
        <dbReference type="Proteomes" id="UP001378592"/>
    </source>
</evidence>
<dbReference type="Gene3D" id="1.20.1530.20">
    <property type="match status" value="1"/>
</dbReference>
<comment type="similarity">
    <text evidence="1">Belongs to the bile acid:sodium symporter (BASS) (TC 2.A.28) family.</text>
</comment>